<dbReference type="EMBL" id="FZOD01000007">
    <property type="protein sequence ID" value="SNS30382.1"/>
    <property type="molecule type" value="Genomic_DNA"/>
</dbReference>
<feature type="transmembrane region" description="Helical" evidence="7">
    <location>
        <begin position="331"/>
        <end position="357"/>
    </location>
</feature>
<feature type="transmembrane region" description="Helical" evidence="7">
    <location>
        <begin position="186"/>
        <end position="207"/>
    </location>
</feature>
<keyword evidence="5 7" id="KW-0472">Membrane</keyword>
<evidence type="ECO:0000256" key="4">
    <source>
        <dbReference type="ARBA" id="ARBA00022989"/>
    </source>
</evidence>
<evidence type="ECO:0000256" key="1">
    <source>
        <dbReference type="ARBA" id="ARBA00004651"/>
    </source>
</evidence>
<organism evidence="8 9">
    <name type="scientific">Streptosporangium subroseum</name>
    <dbReference type="NCBI Taxonomy" id="106412"/>
    <lineage>
        <taxon>Bacteria</taxon>
        <taxon>Bacillati</taxon>
        <taxon>Actinomycetota</taxon>
        <taxon>Actinomycetes</taxon>
        <taxon>Streptosporangiales</taxon>
        <taxon>Streptosporangiaceae</taxon>
        <taxon>Streptosporangium</taxon>
    </lineage>
</organism>
<feature type="transmembrane region" description="Helical" evidence="7">
    <location>
        <begin position="440"/>
        <end position="460"/>
    </location>
</feature>
<keyword evidence="3 7" id="KW-0812">Transmembrane</keyword>
<feature type="transmembrane region" description="Helical" evidence="7">
    <location>
        <begin position="123"/>
        <end position="143"/>
    </location>
</feature>
<keyword evidence="2" id="KW-1003">Cell membrane</keyword>
<dbReference type="AlphaFoldDB" id="A0A239DE94"/>
<evidence type="ECO:0000256" key="3">
    <source>
        <dbReference type="ARBA" id="ARBA00022692"/>
    </source>
</evidence>
<name>A0A239DE94_9ACTN</name>
<dbReference type="Proteomes" id="UP000198282">
    <property type="component" value="Unassembled WGS sequence"/>
</dbReference>
<feature type="transmembrane region" description="Helical" evidence="7">
    <location>
        <begin position="219"/>
        <end position="240"/>
    </location>
</feature>
<evidence type="ECO:0000256" key="2">
    <source>
        <dbReference type="ARBA" id="ARBA00022475"/>
    </source>
</evidence>
<evidence type="ECO:0000313" key="8">
    <source>
        <dbReference type="EMBL" id="SNS30382.1"/>
    </source>
</evidence>
<evidence type="ECO:0000256" key="7">
    <source>
        <dbReference type="SAM" id="Phobius"/>
    </source>
</evidence>
<protein>
    <submittedName>
        <fullName evidence="8">Membrane protein involved in the export of O-antigen and teichoic acid</fullName>
    </submittedName>
</protein>
<feature type="transmembrane region" description="Helical" evidence="7">
    <location>
        <begin position="378"/>
        <end position="398"/>
    </location>
</feature>
<feature type="compositionally biased region" description="Basic and acidic residues" evidence="6">
    <location>
        <begin position="20"/>
        <end position="29"/>
    </location>
</feature>
<feature type="region of interest" description="Disordered" evidence="6">
    <location>
        <begin position="1"/>
        <end position="35"/>
    </location>
</feature>
<feature type="transmembrane region" description="Helical" evidence="7">
    <location>
        <begin position="304"/>
        <end position="325"/>
    </location>
</feature>
<dbReference type="RefSeq" id="WP_089206872.1">
    <property type="nucleotide sequence ID" value="NZ_FZOD01000007.1"/>
</dbReference>
<feature type="transmembrane region" description="Helical" evidence="7">
    <location>
        <begin position="466"/>
        <end position="486"/>
    </location>
</feature>
<accession>A0A239DE94</accession>
<dbReference type="PANTHER" id="PTHR30250:SF26">
    <property type="entry name" value="PSMA PROTEIN"/>
    <property type="match status" value="1"/>
</dbReference>
<dbReference type="GO" id="GO:0005886">
    <property type="term" value="C:plasma membrane"/>
    <property type="evidence" value="ECO:0007669"/>
    <property type="project" value="UniProtKB-SubCell"/>
</dbReference>
<sequence length="501" mass="53095">MSERDAERPVWPAGEGLAADARRDRREPEASAASDLVKVAGKADATAPFDADGAMTDPTMAQGARTGLMDRLRADLRNPLFLQGYALMINTAITAVLGLGYWVLATHLYSASAFGEGQTMISVLRLFASLTGLAFVGALARFIPVAGRRTAEFVVRGYVIAGVAGLVAALGFLLTLPLWGPVYGHLGGFGPGLFFLVSVLVWTVFTLQDVTLAGLRRAIWVPVNSLAFGLVKMAMLVGLARALPDGGLFGGIFISWIVPTALALIPINWFIFTIVIPRHVRETRESAANPPPLREVGRFLAGDFPGTLSVLLIVYLVPVMVAAWLNDAAMFGYFSIAHTLGCMIELLAANMAVSLTVEGSFNAARLAQSVRNALRRTFLIVGPIIAMVVVAAPLILNVFSPELSREGTPLLRLMALAVLPGTLIEIYLSMLRAQSRARSLAAVQIGMAVLVLVSVAAIFPSTGIVGVGYGMLASQLLIALIILPGLRRAIKVGKASPTVVA</sequence>
<evidence type="ECO:0000256" key="6">
    <source>
        <dbReference type="SAM" id="MobiDB-lite"/>
    </source>
</evidence>
<dbReference type="OrthoDB" id="139907at2"/>
<evidence type="ECO:0000313" key="9">
    <source>
        <dbReference type="Proteomes" id="UP000198282"/>
    </source>
</evidence>
<feature type="transmembrane region" description="Helical" evidence="7">
    <location>
        <begin position="80"/>
        <end position="103"/>
    </location>
</feature>
<evidence type="ECO:0000256" key="5">
    <source>
        <dbReference type="ARBA" id="ARBA00023136"/>
    </source>
</evidence>
<keyword evidence="4 7" id="KW-1133">Transmembrane helix</keyword>
<gene>
    <name evidence="8" type="ORF">SAMN05216276_100780</name>
</gene>
<proteinExistence type="predicted"/>
<dbReference type="InterPro" id="IPR050833">
    <property type="entry name" value="Poly_Biosynth_Transport"/>
</dbReference>
<keyword evidence="9" id="KW-1185">Reference proteome</keyword>
<comment type="subcellular location">
    <subcellularLocation>
        <location evidence="1">Cell membrane</location>
        <topology evidence="1">Multi-pass membrane protein</topology>
    </subcellularLocation>
</comment>
<dbReference type="PANTHER" id="PTHR30250">
    <property type="entry name" value="PST FAMILY PREDICTED COLANIC ACID TRANSPORTER"/>
    <property type="match status" value="1"/>
</dbReference>
<reference evidence="8 9" key="1">
    <citation type="submission" date="2017-06" db="EMBL/GenBank/DDBJ databases">
        <authorList>
            <person name="Kim H.J."/>
            <person name="Triplett B.A."/>
        </authorList>
    </citation>
    <scope>NUCLEOTIDE SEQUENCE [LARGE SCALE GENOMIC DNA]</scope>
    <source>
        <strain evidence="8 9">CGMCC 4.2132</strain>
    </source>
</reference>
<feature type="transmembrane region" description="Helical" evidence="7">
    <location>
        <begin position="155"/>
        <end position="180"/>
    </location>
</feature>
<feature type="transmembrane region" description="Helical" evidence="7">
    <location>
        <begin position="410"/>
        <end position="428"/>
    </location>
</feature>
<feature type="transmembrane region" description="Helical" evidence="7">
    <location>
        <begin position="252"/>
        <end position="276"/>
    </location>
</feature>